<dbReference type="InterPro" id="IPR058982">
    <property type="entry name" value="Beta-barrel_AprE"/>
</dbReference>
<dbReference type="InterPro" id="IPR050739">
    <property type="entry name" value="MFP"/>
</dbReference>
<evidence type="ECO:0000256" key="1">
    <source>
        <dbReference type="ARBA" id="ARBA00004377"/>
    </source>
</evidence>
<keyword evidence="4 9" id="KW-1003">Cell membrane</keyword>
<dbReference type="Pfam" id="PF25988">
    <property type="entry name" value="HH_CyaD"/>
    <property type="match status" value="1"/>
</dbReference>
<dbReference type="PROSITE" id="PS00543">
    <property type="entry name" value="HLYD_FAMILY"/>
    <property type="match status" value="1"/>
</dbReference>
<dbReference type="PANTHER" id="PTHR30386:SF27">
    <property type="entry name" value="MEMBRANE FUSION PROTEIN (MFP) FAMILY PROTEIN"/>
    <property type="match status" value="1"/>
</dbReference>
<dbReference type="InterPro" id="IPR010129">
    <property type="entry name" value="T1SS_HlyD"/>
</dbReference>
<comment type="similarity">
    <text evidence="2 9">Belongs to the membrane fusion protein (MFP) (TC 8.A.1) family.</text>
</comment>
<dbReference type="PANTHER" id="PTHR30386">
    <property type="entry name" value="MEMBRANE FUSION SUBUNIT OF EMRAB-TOLC MULTIDRUG EFFLUX PUMP"/>
    <property type="match status" value="1"/>
</dbReference>
<dbReference type="Gene3D" id="2.40.50.100">
    <property type="match status" value="1"/>
</dbReference>
<gene>
    <name evidence="13" type="primary">ltxD</name>
    <name evidence="13" type="ORF">LMG18101_02975</name>
</gene>
<evidence type="ECO:0000256" key="3">
    <source>
        <dbReference type="ARBA" id="ARBA00022448"/>
    </source>
</evidence>
<keyword evidence="5 9" id="KW-0997">Cell inner membrane</keyword>
<evidence type="ECO:0000256" key="10">
    <source>
        <dbReference type="SAM" id="Coils"/>
    </source>
</evidence>
<feature type="domain" description="CyaD-like alpha-helical hairpin" evidence="11">
    <location>
        <begin position="130"/>
        <end position="297"/>
    </location>
</feature>
<evidence type="ECO:0000313" key="14">
    <source>
        <dbReference type="Proteomes" id="UP001189757"/>
    </source>
</evidence>
<dbReference type="RefSeq" id="WP_316681564.1">
    <property type="nucleotide sequence ID" value="NZ_CATZLL010000009.1"/>
</dbReference>
<reference evidence="13 14" key="1">
    <citation type="submission" date="2023-07" db="EMBL/GenBank/DDBJ databases">
        <authorList>
            <person name="Peeters C."/>
        </authorList>
    </citation>
    <scope>NUCLEOTIDE SEQUENCE [LARGE SCALE GENOMIC DNA]</scope>
    <source>
        <strain evidence="13 14">LMG 18101</strain>
    </source>
</reference>
<proteinExistence type="inferred from homology"/>
<feature type="domain" description="AprE-like beta-barrel" evidence="12">
    <location>
        <begin position="337"/>
        <end position="424"/>
    </location>
</feature>
<keyword evidence="7 9" id="KW-1133">Transmembrane helix</keyword>
<dbReference type="EMBL" id="CATZLL010000009">
    <property type="protein sequence ID" value="CAJ0816556.1"/>
    <property type="molecule type" value="Genomic_DNA"/>
</dbReference>
<keyword evidence="8 9" id="KW-0472">Membrane</keyword>
<organism evidence="13 14">
    <name type="scientific">Ralstonia flaminis</name>
    <dbReference type="NCBI Taxonomy" id="3058597"/>
    <lineage>
        <taxon>Bacteria</taxon>
        <taxon>Pseudomonadati</taxon>
        <taxon>Pseudomonadota</taxon>
        <taxon>Betaproteobacteria</taxon>
        <taxon>Burkholderiales</taxon>
        <taxon>Burkholderiaceae</taxon>
        <taxon>Ralstonia</taxon>
    </lineage>
</organism>
<comment type="caution">
    <text evidence="13">The sequence shown here is derived from an EMBL/GenBank/DDBJ whole genome shotgun (WGS) entry which is preliminary data.</text>
</comment>
<feature type="transmembrane region" description="Helical" evidence="9">
    <location>
        <begin position="61"/>
        <end position="79"/>
    </location>
</feature>
<evidence type="ECO:0000256" key="5">
    <source>
        <dbReference type="ARBA" id="ARBA00022519"/>
    </source>
</evidence>
<evidence type="ECO:0000313" key="13">
    <source>
        <dbReference type="EMBL" id="CAJ0816556.1"/>
    </source>
</evidence>
<evidence type="ECO:0000256" key="4">
    <source>
        <dbReference type="ARBA" id="ARBA00022475"/>
    </source>
</evidence>
<dbReference type="Gene3D" id="1.10.287.470">
    <property type="entry name" value="Helix hairpin bin"/>
    <property type="match status" value="1"/>
</dbReference>
<sequence>MSLRHRTQAWGDLWRRYGAAFRHAWQHRHAITMPKFMPHEAEFLPSALSLQAQPVSPVGRWVARVLMLLILVLLVWSIVGKIDIIVNAQGKIVPSGRTKTIASVEIASVHALHVQEGQAVKAGDLLVELDARASDSERDKAVGDAQLARLQAARSRALLDAIDRARAPVLPPVDEVPIERWREAQQYLQDQWRDYTAKLTRLDGEIRRYGEALPLAAQRARDYADLAGSHDVSRHAYLEKEQARVDLEGQLVDARNQKAALTAETRRVAQDTLNDAKKVLGQSSEDAKRASVHSELLKLVAPVDGTVQQLTVHTVGGVVPAAQPLMQIVPQQSVVEVEAFMENKDVGFVQEGQEAQVKIDTFEYTKYGTVPAHVTHVSRDAIEDEKKGLIYSVKVALDKNTLDVDGRQVALTPGMSATVDIKTGTRRVIEYVLSPLIQHGQESLHER</sequence>
<evidence type="ECO:0000256" key="7">
    <source>
        <dbReference type="ARBA" id="ARBA00022989"/>
    </source>
</evidence>
<dbReference type="Gene3D" id="2.40.30.170">
    <property type="match status" value="1"/>
</dbReference>
<dbReference type="SUPFAM" id="SSF111369">
    <property type="entry name" value="HlyD-like secretion proteins"/>
    <property type="match status" value="1"/>
</dbReference>
<protein>
    <recommendedName>
        <fullName evidence="9">Membrane fusion protein (MFP) family protein</fullName>
    </recommendedName>
</protein>
<evidence type="ECO:0000256" key="8">
    <source>
        <dbReference type="ARBA" id="ARBA00023136"/>
    </source>
</evidence>
<name>A0ABM9K7J5_9RALS</name>
<evidence type="ECO:0000259" key="12">
    <source>
        <dbReference type="Pfam" id="PF26002"/>
    </source>
</evidence>
<evidence type="ECO:0000259" key="11">
    <source>
        <dbReference type="Pfam" id="PF25988"/>
    </source>
</evidence>
<evidence type="ECO:0000256" key="6">
    <source>
        <dbReference type="ARBA" id="ARBA00022692"/>
    </source>
</evidence>
<comment type="subcellular location">
    <subcellularLocation>
        <location evidence="1 9">Cell inner membrane</location>
        <topology evidence="1 9">Single-pass membrane protein</topology>
    </subcellularLocation>
</comment>
<evidence type="ECO:0000256" key="9">
    <source>
        <dbReference type="RuleBase" id="RU365093"/>
    </source>
</evidence>
<dbReference type="Pfam" id="PF26002">
    <property type="entry name" value="Beta-barrel_AprE"/>
    <property type="match status" value="1"/>
</dbReference>
<keyword evidence="14" id="KW-1185">Reference proteome</keyword>
<keyword evidence="3 9" id="KW-0813">Transport</keyword>
<feature type="coiled-coil region" evidence="10">
    <location>
        <begin position="237"/>
        <end position="264"/>
    </location>
</feature>
<dbReference type="PRINTS" id="PR01490">
    <property type="entry name" value="RTXTOXIND"/>
</dbReference>
<dbReference type="InterPro" id="IPR006144">
    <property type="entry name" value="Secretion_HlyD_CS"/>
</dbReference>
<accession>A0ABM9K7J5</accession>
<dbReference type="NCBIfam" id="TIGR01843">
    <property type="entry name" value="type_I_hlyD"/>
    <property type="match status" value="1"/>
</dbReference>
<dbReference type="Proteomes" id="UP001189757">
    <property type="component" value="Unassembled WGS sequence"/>
</dbReference>
<keyword evidence="10" id="KW-0175">Coiled coil</keyword>
<keyword evidence="6 9" id="KW-0812">Transmembrane</keyword>
<evidence type="ECO:0000256" key="2">
    <source>
        <dbReference type="ARBA" id="ARBA00009477"/>
    </source>
</evidence>
<dbReference type="InterPro" id="IPR059040">
    <property type="entry name" value="HH_CyaD-like"/>
</dbReference>